<dbReference type="AlphaFoldDB" id="A0A1U8A8V5"/>
<dbReference type="InterPro" id="IPR036047">
    <property type="entry name" value="F-box-like_dom_sf"/>
</dbReference>
<dbReference type="PANTHER" id="PTHR31639:SF237">
    <property type="entry name" value="F-BOX DOMAIN-CONTAINING PROTEIN"/>
    <property type="match status" value="1"/>
</dbReference>
<dbReference type="InterPro" id="IPR032675">
    <property type="entry name" value="LRR_dom_sf"/>
</dbReference>
<dbReference type="Pfam" id="PF24758">
    <property type="entry name" value="LRR_At5g56370"/>
    <property type="match status" value="1"/>
</dbReference>
<dbReference type="InterPro" id="IPR006566">
    <property type="entry name" value="FBD"/>
</dbReference>
<dbReference type="FunCoup" id="A0A1U8A8V5">
    <property type="interactions" value="1405"/>
</dbReference>
<dbReference type="GeneID" id="104598164"/>
<evidence type="ECO:0000313" key="2">
    <source>
        <dbReference type="RefSeq" id="XP_010258397.1"/>
    </source>
</evidence>
<organism evidence="1 2">
    <name type="scientific">Nelumbo nucifera</name>
    <name type="common">Sacred lotus</name>
    <dbReference type="NCBI Taxonomy" id="4432"/>
    <lineage>
        <taxon>Eukaryota</taxon>
        <taxon>Viridiplantae</taxon>
        <taxon>Streptophyta</taxon>
        <taxon>Embryophyta</taxon>
        <taxon>Tracheophyta</taxon>
        <taxon>Spermatophyta</taxon>
        <taxon>Magnoliopsida</taxon>
        <taxon>Proteales</taxon>
        <taxon>Nelumbonaceae</taxon>
        <taxon>Nelumbo</taxon>
    </lineage>
</organism>
<dbReference type="InterPro" id="IPR055411">
    <property type="entry name" value="LRR_FXL15/At3g58940/PEG3-like"/>
</dbReference>
<accession>A0A1U8A8V5</accession>
<dbReference type="Pfam" id="PF08387">
    <property type="entry name" value="FBD"/>
    <property type="match status" value="1"/>
</dbReference>
<keyword evidence="1" id="KW-1185">Reference proteome</keyword>
<dbReference type="SUPFAM" id="SSF52047">
    <property type="entry name" value="RNI-like"/>
    <property type="match status" value="1"/>
</dbReference>
<dbReference type="CDD" id="cd22160">
    <property type="entry name" value="F-box_AtFBL13-like"/>
    <property type="match status" value="1"/>
</dbReference>
<dbReference type="InterPro" id="IPR053781">
    <property type="entry name" value="F-box_AtFBL13-like"/>
</dbReference>
<gene>
    <name evidence="2" type="primary">LOC104598164</name>
</gene>
<reference evidence="2" key="1">
    <citation type="submission" date="2025-08" db="UniProtKB">
        <authorList>
            <consortium name="RefSeq"/>
        </authorList>
    </citation>
    <scope>IDENTIFICATION</scope>
</reference>
<dbReference type="SMART" id="SM00579">
    <property type="entry name" value="FBD"/>
    <property type="match status" value="1"/>
</dbReference>
<dbReference type="KEGG" id="nnu:104598164"/>
<dbReference type="Gene3D" id="3.80.10.10">
    <property type="entry name" value="Ribonuclease Inhibitor"/>
    <property type="match status" value="1"/>
</dbReference>
<proteinExistence type="predicted"/>
<dbReference type="OMA" id="KIVHMTD"/>
<dbReference type="OrthoDB" id="629734at2759"/>
<protein>
    <submittedName>
        <fullName evidence="2">F-box/FBD/LRR-repeat protein At1g13570-like</fullName>
    </submittedName>
</protein>
<evidence type="ECO:0000313" key="1">
    <source>
        <dbReference type="Proteomes" id="UP000189703"/>
    </source>
</evidence>
<dbReference type="eggNOG" id="ENOG502QTI8">
    <property type="taxonomic scope" value="Eukaryota"/>
</dbReference>
<sequence length="421" mass="48507">MDDILVEDIISDLPPIIIEHILVSMPLRDAVRTSILSKKWRYKWVTIPNLKFDDQCIPTHSNAELLVKTEKFVNFVHRSLLLHSGPIHRFEVSVSWLRSCCDVNQWILFLSRNDIREFILNLDFYHEWFTVPSCLFSFQKLNILELHCCTLIPPPTFKGFHSLKNLQLESVVCGNETVRDFISSCPLLEELVLANVEGLDFLQIQAPNLKFLHVDGGFQEIVIQDTPLLRNAVFVFQISDEIADFLDKSGTCNLTKTLNGLVGLESLKIEIMQFFSYGDIPDRLPTTYNDMRNLELSCSFEDEYDISCALCLIRSSPNLRRLRVEDYSDKKAAMQASGLDFWERESYSGCFMSQLQFVSMGHLLGAPHELQFIKFILSNSPALKTMTITPHPQNDRREDMLIQLLQLERASTQAKIMYVKE</sequence>
<dbReference type="Proteomes" id="UP000189703">
    <property type="component" value="Unplaced"/>
</dbReference>
<dbReference type="RefSeq" id="XP_010258397.1">
    <property type="nucleotide sequence ID" value="XM_010260095.1"/>
</dbReference>
<name>A0A1U8A8V5_NELNU</name>
<dbReference type="Pfam" id="PF00646">
    <property type="entry name" value="F-box"/>
    <property type="match status" value="1"/>
</dbReference>
<dbReference type="PANTHER" id="PTHR31639">
    <property type="entry name" value="F-BOX PROTEIN-LIKE"/>
    <property type="match status" value="1"/>
</dbReference>
<dbReference type="InterPro" id="IPR001810">
    <property type="entry name" value="F-box_dom"/>
</dbReference>
<dbReference type="SUPFAM" id="SSF81383">
    <property type="entry name" value="F-box domain"/>
    <property type="match status" value="1"/>
</dbReference>